<organism evidence="1 2">
    <name type="scientific">Argiope bruennichi</name>
    <name type="common">Wasp spider</name>
    <name type="synonym">Aranea bruennichi</name>
    <dbReference type="NCBI Taxonomy" id="94029"/>
    <lineage>
        <taxon>Eukaryota</taxon>
        <taxon>Metazoa</taxon>
        <taxon>Ecdysozoa</taxon>
        <taxon>Arthropoda</taxon>
        <taxon>Chelicerata</taxon>
        <taxon>Arachnida</taxon>
        <taxon>Araneae</taxon>
        <taxon>Araneomorphae</taxon>
        <taxon>Entelegynae</taxon>
        <taxon>Araneoidea</taxon>
        <taxon>Araneidae</taxon>
        <taxon>Argiope</taxon>
    </lineage>
</organism>
<keyword evidence="2" id="KW-1185">Reference proteome</keyword>
<dbReference type="Proteomes" id="UP000807504">
    <property type="component" value="Unassembled WGS sequence"/>
</dbReference>
<reference evidence="1" key="2">
    <citation type="submission" date="2020-06" db="EMBL/GenBank/DDBJ databases">
        <authorList>
            <person name="Sheffer M."/>
        </authorList>
    </citation>
    <scope>NUCLEOTIDE SEQUENCE</scope>
</reference>
<evidence type="ECO:0000313" key="1">
    <source>
        <dbReference type="EMBL" id="KAF8789447.1"/>
    </source>
</evidence>
<reference evidence="1" key="1">
    <citation type="journal article" date="2020" name="bioRxiv">
        <title>Chromosome-level reference genome of the European wasp spider Argiope bruennichi: a resource for studies on range expansion and evolutionary adaptation.</title>
        <authorList>
            <person name="Sheffer M.M."/>
            <person name="Hoppe A."/>
            <person name="Krehenwinkel H."/>
            <person name="Uhl G."/>
            <person name="Kuss A.W."/>
            <person name="Jensen L."/>
            <person name="Jensen C."/>
            <person name="Gillespie R.G."/>
            <person name="Hoff K.J."/>
            <person name="Prost S."/>
        </authorList>
    </citation>
    <scope>NUCLEOTIDE SEQUENCE</scope>
</reference>
<proteinExistence type="predicted"/>
<gene>
    <name evidence="1" type="ORF">HNY73_007385</name>
</gene>
<comment type="caution">
    <text evidence="1">The sequence shown here is derived from an EMBL/GenBank/DDBJ whole genome shotgun (WGS) entry which is preliminary data.</text>
</comment>
<name>A0A8T0FDS5_ARGBR</name>
<dbReference type="AlphaFoldDB" id="A0A8T0FDS5"/>
<evidence type="ECO:0000313" key="2">
    <source>
        <dbReference type="Proteomes" id="UP000807504"/>
    </source>
</evidence>
<dbReference type="EMBL" id="JABXBU010000012">
    <property type="protein sequence ID" value="KAF8789447.1"/>
    <property type="molecule type" value="Genomic_DNA"/>
</dbReference>
<sequence length="66" mass="7500">MAELSRGSSPQLCDAFKKILIVDWQLTQQLHRCLCIEQRLDGCLCLLNPWQFHATVAWCSGVVLVI</sequence>
<accession>A0A8T0FDS5</accession>
<protein>
    <submittedName>
        <fullName evidence="1">Uncharacterized protein</fullName>
    </submittedName>
</protein>